<dbReference type="InterPro" id="IPR003658">
    <property type="entry name" value="Anti-sigma_ant"/>
</dbReference>
<evidence type="ECO:0000259" key="3">
    <source>
        <dbReference type="PROSITE" id="PS50801"/>
    </source>
</evidence>
<accession>A0ABN1GJM7</accession>
<organism evidence="4 5">
    <name type="scientific">Streptomyces crystallinus</name>
    <dbReference type="NCBI Taxonomy" id="68191"/>
    <lineage>
        <taxon>Bacteria</taxon>
        <taxon>Bacillati</taxon>
        <taxon>Actinomycetota</taxon>
        <taxon>Actinomycetes</taxon>
        <taxon>Kitasatosporales</taxon>
        <taxon>Streptomycetaceae</taxon>
        <taxon>Streptomyces</taxon>
    </lineage>
</organism>
<dbReference type="Gene3D" id="3.30.750.24">
    <property type="entry name" value="STAS domain"/>
    <property type="match status" value="1"/>
</dbReference>
<dbReference type="Proteomes" id="UP001500668">
    <property type="component" value="Unassembled WGS sequence"/>
</dbReference>
<reference evidence="4 5" key="1">
    <citation type="journal article" date="2019" name="Int. J. Syst. Evol. Microbiol.">
        <title>The Global Catalogue of Microorganisms (GCM) 10K type strain sequencing project: providing services to taxonomists for standard genome sequencing and annotation.</title>
        <authorList>
            <consortium name="The Broad Institute Genomics Platform"/>
            <consortium name="The Broad Institute Genome Sequencing Center for Infectious Disease"/>
            <person name="Wu L."/>
            <person name="Ma J."/>
        </authorList>
    </citation>
    <scope>NUCLEOTIDE SEQUENCE [LARGE SCALE GENOMIC DNA]</scope>
    <source>
        <strain evidence="4 5">JCM 5067</strain>
    </source>
</reference>
<dbReference type="EMBL" id="BAAACA010000034">
    <property type="protein sequence ID" value="GAA0612935.1"/>
    <property type="molecule type" value="Genomic_DNA"/>
</dbReference>
<dbReference type="SUPFAM" id="SSF52091">
    <property type="entry name" value="SpoIIaa-like"/>
    <property type="match status" value="1"/>
</dbReference>
<dbReference type="PANTHER" id="PTHR33495:SF2">
    <property type="entry name" value="ANTI-SIGMA FACTOR ANTAGONIST TM_1081-RELATED"/>
    <property type="match status" value="1"/>
</dbReference>
<evidence type="ECO:0000256" key="2">
    <source>
        <dbReference type="RuleBase" id="RU003749"/>
    </source>
</evidence>
<evidence type="ECO:0000256" key="1">
    <source>
        <dbReference type="ARBA" id="ARBA00009013"/>
    </source>
</evidence>
<dbReference type="Pfam" id="PF01740">
    <property type="entry name" value="STAS"/>
    <property type="match status" value="1"/>
</dbReference>
<dbReference type="InterPro" id="IPR036513">
    <property type="entry name" value="STAS_dom_sf"/>
</dbReference>
<dbReference type="PROSITE" id="PS50801">
    <property type="entry name" value="STAS"/>
    <property type="match status" value="1"/>
</dbReference>
<dbReference type="RefSeq" id="WP_344076534.1">
    <property type="nucleotide sequence ID" value="NZ_BAAACA010000034.1"/>
</dbReference>
<gene>
    <name evidence="4" type="ORF">GCM10010394_48540</name>
</gene>
<dbReference type="CDD" id="cd07043">
    <property type="entry name" value="STAS_anti-anti-sigma_factors"/>
    <property type="match status" value="1"/>
</dbReference>
<evidence type="ECO:0000313" key="4">
    <source>
        <dbReference type="EMBL" id="GAA0612935.1"/>
    </source>
</evidence>
<dbReference type="InterPro" id="IPR002645">
    <property type="entry name" value="STAS_dom"/>
</dbReference>
<comment type="caution">
    <text evidence="4">The sequence shown here is derived from an EMBL/GenBank/DDBJ whole genome shotgun (WGS) entry which is preliminary data.</text>
</comment>
<feature type="domain" description="STAS" evidence="3">
    <location>
        <begin position="11"/>
        <end position="119"/>
    </location>
</feature>
<protein>
    <recommendedName>
        <fullName evidence="2">Anti-sigma factor antagonist</fullName>
    </recommendedName>
</protein>
<keyword evidence="5" id="KW-1185">Reference proteome</keyword>
<comment type="similarity">
    <text evidence="1 2">Belongs to the anti-sigma-factor antagonist family.</text>
</comment>
<name>A0ABN1GJM7_9ACTN</name>
<proteinExistence type="inferred from homology"/>
<sequence length="119" mass="12505">MTDSSAAGGHLAVTVTHRDGVSVITVGGEIDHDSGDALREALALSTDTDKPRIVVDLSAVTFLDSSGINILIHAHHRIRSGGGWLRLAAPTRPVLRTLQLVGLDQVIACHPTLDDALNT</sequence>
<dbReference type="PANTHER" id="PTHR33495">
    <property type="entry name" value="ANTI-SIGMA FACTOR ANTAGONIST TM_1081-RELATED-RELATED"/>
    <property type="match status" value="1"/>
</dbReference>
<dbReference type="NCBIfam" id="TIGR00377">
    <property type="entry name" value="ant_ant_sig"/>
    <property type="match status" value="1"/>
</dbReference>
<evidence type="ECO:0000313" key="5">
    <source>
        <dbReference type="Proteomes" id="UP001500668"/>
    </source>
</evidence>